<reference evidence="1" key="1">
    <citation type="journal article" date="2014" name="Int. J. Syst. Evol. Microbiol.">
        <title>Complete genome sequence of Corynebacterium casei LMG S-19264T (=DSM 44701T), isolated from a smear-ripened cheese.</title>
        <authorList>
            <consortium name="US DOE Joint Genome Institute (JGI-PGF)"/>
            <person name="Walter F."/>
            <person name="Albersmeier A."/>
            <person name="Kalinowski J."/>
            <person name="Ruckert C."/>
        </authorList>
    </citation>
    <scope>NUCLEOTIDE SEQUENCE</scope>
    <source>
        <strain evidence="1">JCM 19018</strain>
    </source>
</reference>
<protein>
    <submittedName>
        <fullName evidence="1">Uncharacterized protein</fullName>
    </submittedName>
</protein>
<organism evidence="1 2">
    <name type="scientific">Haloarcula sebkhae</name>
    <dbReference type="NCBI Taxonomy" id="932660"/>
    <lineage>
        <taxon>Archaea</taxon>
        <taxon>Methanobacteriati</taxon>
        <taxon>Methanobacteriota</taxon>
        <taxon>Stenosarchaea group</taxon>
        <taxon>Halobacteria</taxon>
        <taxon>Halobacteriales</taxon>
        <taxon>Haloarculaceae</taxon>
        <taxon>Haloarcula</taxon>
    </lineage>
</organism>
<evidence type="ECO:0000313" key="1">
    <source>
        <dbReference type="EMBL" id="GGK74272.1"/>
    </source>
</evidence>
<reference evidence="1" key="2">
    <citation type="submission" date="2020-09" db="EMBL/GenBank/DDBJ databases">
        <authorList>
            <person name="Sun Q."/>
            <person name="Ohkuma M."/>
        </authorList>
    </citation>
    <scope>NUCLEOTIDE SEQUENCE</scope>
    <source>
        <strain evidence="1">JCM 19018</strain>
    </source>
</reference>
<gene>
    <name evidence="1" type="ORF">GCM10009067_28080</name>
</gene>
<dbReference type="RefSeq" id="WP_188978906.1">
    <property type="nucleotide sequence ID" value="NZ_BMPD01000005.1"/>
</dbReference>
<name>A0A830F0X5_9EURY</name>
<proteinExistence type="predicted"/>
<dbReference type="AlphaFoldDB" id="A0A830F0X5"/>
<dbReference type="EMBL" id="BMPD01000005">
    <property type="protein sequence ID" value="GGK74272.1"/>
    <property type="molecule type" value="Genomic_DNA"/>
</dbReference>
<comment type="caution">
    <text evidence="1">The sequence shown here is derived from an EMBL/GenBank/DDBJ whole genome shotgun (WGS) entry which is preliminary data.</text>
</comment>
<sequence length="76" mass="8706">MTVRPSIEDRPDGPGFSPTVWDYERRIRVVRNHGRFEGADVDGLVTLNSYDRTLHPDLHGRRAHDIVVTLREVLGL</sequence>
<accession>A0A830F0X5</accession>
<evidence type="ECO:0000313" key="2">
    <source>
        <dbReference type="Proteomes" id="UP000614221"/>
    </source>
</evidence>
<dbReference type="Proteomes" id="UP000614221">
    <property type="component" value="Unassembled WGS sequence"/>
</dbReference>
<dbReference type="OrthoDB" id="297919at2157"/>